<protein>
    <submittedName>
        <fullName evidence="1">Uncharacterized protein</fullName>
    </submittedName>
</protein>
<dbReference type="Proteomes" id="UP000327118">
    <property type="component" value="Unassembled WGS sequence"/>
</dbReference>
<keyword evidence="2" id="KW-1185">Reference proteome</keyword>
<evidence type="ECO:0000313" key="2">
    <source>
        <dbReference type="Proteomes" id="UP000327118"/>
    </source>
</evidence>
<organism evidence="1 2">
    <name type="scientific">Aspergillus coremiiformis</name>
    <dbReference type="NCBI Taxonomy" id="138285"/>
    <lineage>
        <taxon>Eukaryota</taxon>
        <taxon>Fungi</taxon>
        <taxon>Dikarya</taxon>
        <taxon>Ascomycota</taxon>
        <taxon>Pezizomycotina</taxon>
        <taxon>Eurotiomycetes</taxon>
        <taxon>Eurotiomycetidae</taxon>
        <taxon>Eurotiales</taxon>
        <taxon>Aspergillaceae</taxon>
        <taxon>Aspergillus</taxon>
        <taxon>Aspergillus subgen. Circumdati</taxon>
    </lineage>
</organism>
<dbReference type="AlphaFoldDB" id="A0A5N6Z024"/>
<accession>A0A5N6Z024</accession>
<name>A0A5N6Z024_9EURO</name>
<reference evidence="2" key="1">
    <citation type="submission" date="2019-04" db="EMBL/GenBank/DDBJ databases">
        <title>Friends and foes A comparative genomics studyof 23 Aspergillus species from section Flavi.</title>
        <authorList>
            <consortium name="DOE Joint Genome Institute"/>
            <person name="Kjaerbolling I."/>
            <person name="Vesth T."/>
            <person name="Frisvad J.C."/>
            <person name="Nybo J.L."/>
            <person name="Theobald S."/>
            <person name="Kildgaard S."/>
            <person name="Isbrandt T."/>
            <person name="Kuo A."/>
            <person name="Sato A."/>
            <person name="Lyhne E.K."/>
            <person name="Kogle M.E."/>
            <person name="Wiebenga A."/>
            <person name="Kun R.S."/>
            <person name="Lubbers R.J."/>
            <person name="Makela M.R."/>
            <person name="Barry K."/>
            <person name="Chovatia M."/>
            <person name="Clum A."/>
            <person name="Daum C."/>
            <person name="Haridas S."/>
            <person name="He G."/>
            <person name="LaButti K."/>
            <person name="Lipzen A."/>
            <person name="Mondo S."/>
            <person name="Riley R."/>
            <person name="Salamov A."/>
            <person name="Simmons B.A."/>
            <person name="Magnuson J.K."/>
            <person name="Henrissat B."/>
            <person name="Mortensen U.H."/>
            <person name="Larsen T.O."/>
            <person name="Devries R.P."/>
            <person name="Grigoriev I.V."/>
            <person name="Machida M."/>
            <person name="Baker S.E."/>
            <person name="Andersen M.R."/>
        </authorList>
    </citation>
    <scope>NUCLEOTIDE SEQUENCE [LARGE SCALE GENOMIC DNA]</scope>
    <source>
        <strain evidence="2">CBS 553.77</strain>
    </source>
</reference>
<proteinExistence type="predicted"/>
<gene>
    <name evidence="1" type="ORF">BDV28DRAFT_49329</name>
</gene>
<evidence type="ECO:0000313" key="1">
    <source>
        <dbReference type="EMBL" id="KAE8350029.1"/>
    </source>
</evidence>
<sequence length="63" mass="6995">MVCSRKPPFTVISALTSSNGFSLFFHFFSSFSFFSSLSSSFHQPSFGAVRLITAITYHILNPP</sequence>
<dbReference type="EMBL" id="ML739253">
    <property type="protein sequence ID" value="KAE8350029.1"/>
    <property type="molecule type" value="Genomic_DNA"/>
</dbReference>